<dbReference type="AlphaFoldDB" id="A0AAW9QRH1"/>
<sequence>MVGHWKPAIISPCHLKPLRLPVACSQGPEAGESIGEIPDRTASRVIASSKIKSAVRGVGI</sequence>
<accession>A0AAW9QRH1</accession>
<protein>
    <submittedName>
        <fullName evidence="1">Uncharacterized protein</fullName>
    </submittedName>
</protein>
<evidence type="ECO:0000313" key="2">
    <source>
        <dbReference type="Proteomes" id="UP001328733"/>
    </source>
</evidence>
<name>A0AAW9QRH1_9CHRO</name>
<organism evidence="1 2">
    <name type="scientific">Pannus brasiliensis CCIBt3594</name>
    <dbReference type="NCBI Taxonomy" id="1427578"/>
    <lineage>
        <taxon>Bacteria</taxon>
        <taxon>Bacillati</taxon>
        <taxon>Cyanobacteriota</taxon>
        <taxon>Cyanophyceae</taxon>
        <taxon>Oscillatoriophycideae</taxon>
        <taxon>Chroococcales</taxon>
        <taxon>Microcystaceae</taxon>
        <taxon>Pannus</taxon>
    </lineage>
</organism>
<proteinExistence type="predicted"/>
<keyword evidence="2" id="KW-1185">Reference proteome</keyword>
<comment type="caution">
    <text evidence="1">The sequence shown here is derived from an EMBL/GenBank/DDBJ whole genome shotgun (WGS) entry which is preliminary data.</text>
</comment>
<reference evidence="1 2" key="1">
    <citation type="submission" date="2024-01" db="EMBL/GenBank/DDBJ databases">
        <title>Genomic insights into the taxonomy and metabolism of the cyanobacterium Pannus brasiliensis CCIBt3594.</title>
        <authorList>
            <person name="Machado M."/>
            <person name="Botero N.B."/>
            <person name="Andreote A.P.D."/>
            <person name="Feitosa A.M.T."/>
            <person name="Popin R."/>
            <person name="Sivonen K."/>
            <person name="Fiore M.F."/>
        </authorList>
    </citation>
    <scope>NUCLEOTIDE SEQUENCE [LARGE SCALE GENOMIC DNA]</scope>
    <source>
        <strain evidence="1 2">CCIBt3594</strain>
    </source>
</reference>
<evidence type="ECO:0000313" key="1">
    <source>
        <dbReference type="EMBL" id="MEG3435893.1"/>
    </source>
</evidence>
<gene>
    <name evidence="1" type="ORF">V0288_02075</name>
</gene>
<dbReference type="Proteomes" id="UP001328733">
    <property type="component" value="Unassembled WGS sequence"/>
</dbReference>
<dbReference type="EMBL" id="JBAFSM010000002">
    <property type="protein sequence ID" value="MEG3435893.1"/>
    <property type="molecule type" value="Genomic_DNA"/>
</dbReference>